<evidence type="ECO:0000256" key="6">
    <source>
        <dbReference type="ARBA" id="ARBA00022490"/>
    </source>
</evidence>
<dbReference type="CDD" id="cd05147">
    <property type="entry name" value="RIO1_euk"/>
    <property type="match status" value="1"/>
</dbReference>
<evidence type="ECO:0000256" key="17">
    <source>
        <dbReference type="ARBA" id="ARBA00048679"/>
    </source>
</evidence>
<comment type="catalytic activity">
    <reaction evidence="18">
        <text>ATP + H2O = ADP + phosphate + H(+)</text>
        <dbReference type="Rhea" id="RHEA:13065"/>
        <dbReference type="ChEBI" id="CHEBI:15377"/>
        <dbReference type="ChEBI" id="CHEBI:15378"/>
        <dbReference type="ChEBI" id="CHEBI:30616"/>
        <dbReference type="ChEBI" id="CHEBI:43474"/>
        <dbReference type="ChEBI" id="CHEBI:456216"/>
    </reaction>
</comment>
<evidence type="ECO:0000256" key="13">
    <source>
        <dbReference type="ARBA" id="ARBA00022801"/>
    </source>
</evidence>
<organism evidence="25 26">
    <name type="scientific">Riccia sorocarpa</name>
    <dbReference type="NCBI Taxonomy" id="122646"/>
    <lineage>
        <taxon>Eukaryota</taxon>
        <taxon>Viridiplantae</taxon>
        <taxon>Streptophyta</taxon>
        <taxon>Embryophyta</taxon>
        <taxon>Marchantiophyta</taxon>
        <taxon>Marchantiopsida</taxon>
        <taxon>Marchantiidae</taxon>
        <taxon>Marchantiales</taxon>
        <taxon>Ricciaceae</taxon>
        <taxon>Riccia</taxon>
    </lineage>
</organism>
<dbReference type="InterPro" id="IPR018934">
    <property type="entry name" value="RIO_dom"/>
</dbReference>
<dbReference type="FunFam" id="1.10.510.10:FF:000232">
    <property type="entry name" value="Serine/threonine-protein kinase RIO1"/>
    <property type="match status" value="1"/>
</dbReference>
<dbReference type="Pfam" id="PF01163">
    <property type="entry name" value="RIO1"/>
    <property type="match status" value="1"/>
</dbReference>
<keyword evidence="8 19" id="KW-0723">Serine/threonine-protein kinase</keyword>
<dbReference type="EC" id="2.7.11.1" evidence="4 19"/>
<comment type="catalytic activity">
    <reaction evidence="16 19">
        <text>L-threonyl-[protein] + ATP = O-phospho-L-threonyl-[protein] + ADP + H(+)</text>
        <dbReference type="Rhea" id="RHEA:46608"/>
        <dbReference type="Rhea" id="RHEA-COMP:11060"/>
        <dbReference type="Rhea" id="RHEA-COMP:11605"/>
        <dbReference type="ChEBI" id="CHEBI:15378"/>
        <dbReference type="ChEBI" id="CHEBI:30013"/>
        <dbReference type="ChEBI" id="CHEBI:30616"/>
        <dbReference type="ChEBI" id="CHEBI:61977"/>
        <dbReference type="ChEBI" id="CHEBI:456216"/>
        <dbReference type="EC" id="2.7.11.1"/>
    </reaction>
</comment>
<feature type="binding site" evidence="22">
    <location>
        <position position="350"/>
    </location>
    <ligand>
        <name>Mg(2+)</name>
        <dbReference type="ChEBI" id="CHEBI:18420"/>
    </ligand>
</feature>
<dbReference type="SUPFAM" id="SSF56112">
    <property type="entry name" value="Protein kinase-like (PK-like)"/>
    <property type="match status" value="1"/>
</dbReference>
<evidence type="ECO:0000256" key="16">
    <source>
        <dbReference type="ARBA" id="ARBA00047899"/>
    </source>
</evidence>
<keyword evidence="15" id="KW-0460">Magnesium</keyword>
<dbReference type="PIRSF" id="PIRSF038147">
    <property type="entry name" value="Ser/Thr_PK_RIO1"/>
    <property type="match status" value="1"/>
</dbReference>
<reference evidence="25 26" key="1">
    <citation type="submission" date="2024-09" db="EMBL/GenBank/DDBJ databases">
        <title>Chromosome-scale assembly of Riccia sorocarpa.</title>
        <authorList>
            <person name="Paukszto L."/>
        </authorList>
    </citation>
    <scope>NUCLEOTIDE SEQUENCE [LARGE SCALE GENOMIC DNA]</scope>
    <source>
        <strain evidence="25">LP-2024</strain>
        <tissue evidence="25">Aerial parts of the thallus</tissue>
    </source>
</reference>
<evidence type="ECO:0000256" key="10">
    <source>
        <dbReference type="ARBA" id="ARBA00022723"/>
    </source>
</evidence>
<dbReference type="InterPro" id="IPR051272">
    <property type="entry name" value="RIO-type_Ser/Thr_kinase"/>
</dbReference>
<keyword evidence="14 19" id="KW-0067">ATP-binding</keyword>
<name>A0ABD3GMN3_9MARC</name>
<evidence type="ECO:0000313" key="25">
    <source>
        <dbReference type="EMBL" id="KAL3678439.1"/>
    </source>
</evidence>
<dbReference type="InterPro" id="IPR017407">
    <property type="entry name" value="Ser/Thr_kinase_Rio1"/>
</dbReference>
<evidence type="ECO:0000313" key="26">
    <source>
        <dbReference type="Proteomes" id="UP001633002"/>
    </source>
</evidence>
<evidence type="ECO:0000256" key="9">
    <source>
        <dbReference type="ARBA" id="ARBA00022679"/>
    </source>
</evidence>
<evidence type="ECO:0000256" key="5">
    <source>
        <dbReference type="ARBA" id="ARBA00016038"/>
    </source>
</evidence>
<dbReference type="GO" id="GO:0046872">
    <property type="term" value="F:metal ion binding"/>
    <property type="evidence" value="ECO:0007669"/>
    <property type="project" value="UniProtKB-KW"/>
</dbReference>
<feature type="compositionally biased region" description="Polar residues" evidence="23">
    <location>
        <begin position="109"/>
        <end position="121"/>
    </location>
</feature>
<dbReference type="FunFam" id="3.30.200.20:FF:000148">
    <property type="entry name" value="Serine/threonine-protein kinase RIO1"/>
    <property type="match status" value="1"/>
</dbReference>
<feature type="binding site" evidence="21">
    <location>
        <position position="299"/>
    </location>
    <ligand>
        <name>ATP</name>
        <dbReference type="ChEBI" id="CHEBI:30616"/>
    </ligand>
</feature>
<keyword evidence="7" id="KW-0690">Ribosome biogenesis</keyword>
<comment type="similarity">
    <text evidence="3 19">Belongs to the protein kinase superfamily. RIO-type Ser/Thr kinase family.</text>
</comment>
<feature type="binding site" evidence="21">
    <location>
        <position position="301"/>
    </location>
    <ligand>
        <name>ATP</name>
        <dbReference type="ChEBI" id="CHEBI:30616"/>
    </ligand>
</feature>
<evidence type="ECO:0000256" key="14">
    <source>
        <dbReference type="ARBA" id="ARBA00022840"/>
    </source>
</evidence>
<sequence>MALVAESCAMLGLAECAETGKGTSLAVEEFLQEASNLVDVKEGEMDGERDGDDWSDEFPSDEDEEIADALDWLDFQDDLQSRGAGQGTTAAYGSGFSVQRRPNAYGGAHNQQNSNALQPRTNQQQRLIGRINPRPLSEWEGLGQSPLMSNTAATTVRDNVRQQAEGRVRRTEKADRATVEQALDPRTRMVLFKMLNRGVFQDIQGCISTGKEANVYHATTATGDELAVKVYKTSILVFKDRERYVQGDYRFRHGYSKSNPRKMVKTWAEKEMRNLNRLWAAGIRSPKTILLRLHVLVMTFIGKDGWAAPRLKDAALSETKLCECYFEIVTIIRTMYQVCKLVHGDLSEYNMLYYEGHLYIIDVSQSVELDHPRALDFLREDCLHVTDFFRKSGVAVMTVRELFDFVVDPTITPDLVDEYLEKMQEKINARGTTLTADEQVAEAVFIQAFIPKTLDQVKNYERDYERLATGKDTEGIYYQSITGLKEDMSGVKKAPAILTEPVLRKTSDNLDEPARGTDSENANNLMDRGKDRKDEEANSEDEEESQEDDDEDGSGSDSEIGSTVSTKEDIRKLRKEHKKAVKVEKREARKTKIPKAVKKRKKKIAAEKGKR</sequence>
<proteinExistence type="inferred from homology"/>
<dbReference type="Gene3D" id="1.10.510.10">
    <property type="entry name" value="Transferase(Phosphotransferase) domain 1"/>
    <property type="match status" value="1"/>
</dbReference>
<dbReference type="Gene3D" id="3.30.200.20">
    <property type="entry name" value="Phosphorylase Kinase, domain 1"/>
    <property type="match status" value="1"/>
</dbReference>
<evidence type="ECO:0000256" key="19">
    <source>
        <dbReference type="PIRNR" id="PIRNR038147"/>
    </source>
</evidence>
<evidence type="ECO:0000256" key="20">
    <source>
        <dbReference type="PIRSR" id="PIRSR038147-1"/>
    </source>
</evidence>
<gene>
    <name evidence="25" type="ORF">R1sor_021395</name>
</gene>
<feature type="active site" description="Proton acceptor" evidence="20">
    <location>
        <position position="345"/>
    </location>
</feature>
<evidence type="ECO:0000256" key="18">
    <source>
        <dbReference type="ARBA" id="ARBA00049360"/>
    </source>
</evidence>
<evidence type="ECO:0000256" key="7">
    <source>
        <dbReference type="ARBA" id="ARBA00022517"/>
    </source>
</evidence>
<dbReference type="GO" id="GO:0016787">
    <property type="term" value="F:hydrolase activity"/>
    <property type="evidence" value="ECO:0007669"/>
    <property type="project" value="UniProtKB-KW"/>
</dbReference>
<protein>
    <recommendedName>
        <fullName evidence="5 19">Serine/threonine-protein kinase RIO1</fullName>
        <ecNumber evidence="4 19">2.7.11.1</ecNumber>
    </recommendedName>
</protein>
<dbReference type="AlphaFoldDB" id="A0ABD3GMN3"/>
<keyword evidence="12 19" id="KW-0418">Kinase</keyword>
<feature type="region of interest" description="Disordered" evidence="23">
    <location>
        <begin position="80"/>
        <end position="121"/>
    </location>
</feature>
<comment type="caution">
    <text evidence="25">The sequence shown here is derived from an EMBL/GenBank/DDBJ whole genome shotgun (WGS) entry which is preliminary data.</text>
</comment>
<feature type="compositionally biased region" description="Basic and acidic residues" evidence="23">
    <location>
        <begin position="503"/>
        <end position="518"/>
    </location>
</feature>
<keyword evidence="6" id="KW-0963">Cytoplasm</keyword>
<comment type="subcellular location">
    <subcellularLocation>
        <location evidence="2">Cytoplasm</location>
    </subcellularLocation>
</comment>
<comment type="catalytic activity">
    <reaction evidence="17 19">
        <text>L-seryl-[protein] + ATP = O-phospho-L-seryl-[protein] + ADP + H(+)</text>
        <dbReference type="Rhea" id="RHEA:17989"/>
        <dbReference type="Rhea" id="RHEA-COMP:9863"/>
        <dbReference type="Rhea" id="RHEA-COMP:11604"/>
        <dbReference type="ChEBI" id="CHEBI:15378"/>
        <dbReference type="ChEBI" id="CHEBI:29999"/>
        <dbReference type="ChEBI" id="CHEBI:30616"/>
        <dbReference type="ChEBI" id="CHEBI:83421"/>
        <dbReference type="ChEBI" id="CHEBI:456216"/>
        <dbReference type="EC" id="2.7.11.1"/>
    </reaction>
</comment>
<evidence type="ECO:0000256" key="21">
    <source>
        <dbReference type="PIRSR" id="PIRSR038147-2"/>
    </source>
</evidence>
<dbReference type="GO" id="GO:0042254">
    <property type="term" value="P:ribosome biogenesis"/>
    <property type="evidence" value="ECO:0007669"/>
    <property type="project" value="UniProtKB-KW"/>
</dbReference>
<feature type="compositionally biased region" description="Basic and acidic residues" evidence="23">
    <location>
        <begin position="527"/>
        <end position="536"/>
    </location>
</feature>
<dbReference type="InterPro" id="IPR000687">
    <property type="entry name" value="RIO_kinase"/>
</dbReference>
<dbReference type="InterPro" id="IPR018935">
    <property type="entry name" value="RIO_kinase_CS"/>
</dbReference>
<evidence type="ECO:0000259" key="24">
    <source>
        <dbReference type="SMART" id="SM00090"/>
    </source>
</evidence>
<evidence type="ECO:0000256" key="8">
    <source>
        <dbReference type="ARBA" id="ARBA00022527"/>
    </source>
</evidence>
<evidence type="ECO:0000256" key="22">
    <source>
        <dbReference type="PIRSR" id="PIRSR038147-3"/>
    </source>
</evidence>
<evidence type="ECO:0000256" key="2">
    <source>
        <dbReference type="ARBA" id="ARBA00004496"/>
    </source>
</evidence>
<evidence type="ECO:0000256" key="1">
    <source>
        <dbReference type="ARBA" id="ARBA00001946"/>
    </source>
</evidence>
<dbReference type="GO" id="GO:0004674">
    <property type="term" value="F:protein serine/threonine kinase activity"/>
    <property type="evidence" value="ECO:0007669"/>
    <property type="project" value="UniProtKB-KW"/>
</dbReference>
<feature type="compositionally biased region" description="Acidic residues" evidence="23">
    <location>
        <begin position="537"/>
        <end position="554"/>
    </location>
</feature>
<feature type="region of interest" description="Disordered" evidence="23">
    <location>
        <begin position="503"/>
        <end position="611"/>
    </location>
</feature>
<evidence type="ECO:0000256" key="12">
    <source>
        <dbReference type="ARBA" id="ARBA00022777"/>
    </source>
</evidence>
<keyword evidence="26" id="KW-1185">Reference proteome</keyword>
<feature type="active site" description="4-aspartylphosphate intermediate" evidence="20">
    <location>
        <position position="362"/>
    </location>
</feature>
<feature type="binding site" evidence="22">
    <location>
        <position position="362"/>
    </location>
    <ligand>
        <name>Mg(2+)</name>
        <dbReference type="ChEBI" id="CHEBI:18420"/>
    </ligand>
</feature>
<dbReference type="GO" id="GO:0005524">
    <property type="term" value="F:ATP binding"/>
    <property type="evidence" value="ECO:0007669"/>
    <property type="project" value="UniProtKB-KW"/>
</dbReference>
<dbReference type="Proteomes" id="UP001633002">
    <property type="component" value="Unassembled WGS sequence"/>
</dbReference>
<dbReference type="PANTHER" id="PTHR45723">
    <property type="entry name" value="SERINE/THREONINE-PROTEIN KINASE RIO1"/>
    <property type="match status" value="1"/>
</dbReference>
<dbReference type="EMBL" id="JBJQOH010000007">
    <property type="protein sequence ID" value="KAL3678439.1"/>
    <property type="molecule type" value="Genomic_DNA"/>
</dbReference>
<dbReference type="SMART" id="SM00090">
    <property type="entry name" value="RIO"/>
    <property type="match status" value="1"/>
</dbReference>
<evidence type="ECO:0000256" key="15">
    <source>
        <dbReference type="ARBA" id="ARBA00022842"/>
    </source>
</evidence>
<keyword evidence="9 19" id="KW-0808">Transferase</keyword>
<keyword evidence="10" id="KW-0479">Metal-binding</keyword>
<dbReference type="PROSITE" id="PS01245">
    <property type="entry name" value="RIO1"/>
    <property type="match status" value="1"/>
</dbReference>
<evidence type="ECO:0000256" key="4">
    <source>
        <dbReference type="ARBA" id="ARBA00012513"/>
    </source>
</evidence>
<dbReference type="GO" id="GO:0005737">
    <property type="term" value="C:cytoplasm"/>
    <property type="evidence" value="ECO:0007669"/>
    <property type="project" value="UniProtKB-SubCell"/>
</dbReference>
<feature type="domain" description="RIO kinase" evidence="24">
    <location>
        <begin position="172"/>
        <end position="408"/>
    </location>
</feature>
<keyword evidence="13" id="KW-0378">Hydrolase</keyword>
<evidence type="ECO:0000256" key="3">
    <source>
        <dbReference type="ARBA" id="ARBA00009196"/>
    </source>
</evidence>
<accession>A0ABD3GMN3</accession>
<feature type="binding site" evidence="21">
    <location>
        <position position="229"/>
    </location>
    <ligand>
        <name>ATP</name>
        <dbReference type="ChEBI" id="CHEBI:30616"/>
    </ligand>
</feature>
<evidence type="ECO:0000256" key="23">
    <source>
        <dbReference type="SAM" id="MobiDB-lite"/>
    </source>
</evidence>
<feature type="compositionally biased region" description="Basic residues" evidence="23">
    <location>
        <begin position="588"/>
        <end position="603"/>
    </location>
</feature>
<keyword evidence="11 19" id="KW-0547">Nucleotide-binding</keyword>
<comment type="cofactor">
    <cofactor evidence="1 22">
        <name>Mg(2+)</name>
        <dbReference type="ChEBI" id="CHEBI:18420"/>
    </cofactor>
</comment>
<dbReference type="InterPro" id="IPR011009">
    <property type="entry name" value="Kinase-like_dom_sf"/>
</dbReference>
<evidence type="ECO:0000256" key="11">
    <source>
        <dbReference type="ARBA" id="ARBA00022741"/>
    </source>
</evidence>